<name>A0A2S5DE74_9NEIS</name>
<proteinExistence type="predicted"/>
<dbReference type="EMBL" id="PQWB01000055">
    <property type="protein sequence ID" value="POZ61396.1"/>
    <property type="molecule type" value="Genomic_DNA"/>
</dbReference>
<dbReference type="OrthoDB" id="8591954at2"/>
<protein>
    <submittedName>
        <fullName evidence="1">Uncharacterized protein</fullName>
    </submittedName>
</protein>
<accession>A0A2S5DE74</accession>
<dbReference type="RefSeq" id="WP_103903256.1">
    <property type="nucleotide sequence ID" value="NZ_PQWB01000055.1"/>
</dbReference>
<organism evidence="1 2">
    <name type="scientific">Chromobacterium alticapitis</name>
    <dbReference type="NCBI Taxonomy" id="2073169"/>
    <lineage>
        <taxon>Bacteria</taxon>
        <taxon>Pseudomonadati</taxon>
        <taxon>Pseudomonadota</taxon>
        <taxon>Betaproteobacteria</taxon>
        <taxon>Neisseriales</taxon>
        <taxon>Chromobacteriaceae</taxon>
        <taxon>Chromobacterium</taxon>
    </lineage>
</organism>
<dbReference type="AlphaFoldDB" id="A0A2S5DE74"/>
<sequence>MKIAEEDFALDVIDGEPAIIVMLNMLGQAGSEWEGSPVFGKSYLLELIGRSLEHNVILAEDIQGLIRKADRLTPPTT</sequence>
<dbReference type="Proteomes" id="UP000237082">
    <property type="component" value="Unassembled WGS sequence"/>
</dbReference>
<comment type="caution">
    <text evidence="1">The sequence shown here is derived from an EMBL/GenBank/DDBJ whole genome shotgun (WGS) entry which is preliminary data.</text>
</comment>
<reference evidence="2" key="1">
    <citation type="submission" date="2018-02" db="EMBL/GenBank/DDBJ databases">
        <authorList>
            <person name="O'Hara-Hanley K."/>
            <person name="Soby S."/>
        </authorList>
    </citation>
    <scope>NUCLEOTIDE SEQUENCE [LARGE SCALE GENOMIC DNA]</scope>
    <source>
        <strain evidence="2">MWU14-2602</strain>
    </source>
</reference>
<keyword evidence="2" id="KW-1185">Reference proteome</keyword>
<evidence type="ECO:0000313" key="1">
    <source>
        <dbReference type="EMBL" id="POZ61396.1"/>
    </source>
</evidence>
<gene>
    <name evidence="1" type="ORF">C2I19_13690</name>
</gene>
<evidence type="ECO:0000313" key="2">
    <source>
        <dbReference type="Proteomes" id="UP000237082"/>
    </source>
</evidence>